<feature type="transmembrane region" description="Helical" evidence="1">
    <location>
        <begin position="29"/>
        <end position="50"/>
    </location>
</feature>
<protein>
    <submittedName>
        <fullName evidence="2">Uncharacterized protein</fullName>
    </submittedName>
</protein>
<gene>
    <name evidence="2" type="ORF">HXO88_09250</name>
</gene>
<dbReference type="AlphaFoldDB" id="A0A930WGK9"/>
<keyword evidence="1" id="KW-1133">Transmembrane helix</keyword>
<name>A0A930WGK9_STRIT</name>
<evidence type="ECO:0000313" key="3">
    <source>
        <dbReference type="Proteomes" id="UP000721045"/>
    </source>
</evidence>
<dbReference type="Pfam" id="PF24838">
    <property type="entry name" value="8xMP"/>
    <property type="match status" value="1"/>
</dbReference>
<dbReference type="Proteomes" id="UP000721045">
    <property type="component" value="Unassembled WGS sequence"/>
</dbReference>
<evidence type="ECO:0000313" key="2">
    <source>
        <dbReference type="EMBL" id="MBF1713887.1"/>
    </source>
</evidence>
<feature type="transmembrane region" description="Helical" evidence="1">
    <location>
        <begin position="144"/>
        <end position="165"/>
    </location>
</feature>
<sequence>MCTKKDNQVSLKEIRETFYRLRDFEISNLWQRSIFLSALLVLFFSGYGFLVSKLFEKEIEKALIIHELCCIIALLAIVFSIIWIMMAKGSKAWYEVYERRICDIEQEKNLNIPSYYQMGADCTPWNLDSNLITTKPGRYSVSKLNILIGIILMITWTMILIAHYIGAICLLSSPNSNDNCVIHTIILVILVVLFLFILITAALNVWAKSKTLSSPEESKK</sequence>
<dbReference type="InterPro" id="IPR056918">
    <property type="entry name" value="8xMP"/>
</dbReference>
<feature type="transmembrane region" description="Helical" evidence="1">
    <location>
        <begin position="185"/>
        <end position="207"/>
    </location>
</feature>
<reference evidence="2" key="1">
    <citation type="submission" date="2020-04" db="EMBL/GenBank/DDBJ databases">
        <title>Deep metagenomics examines the oral microbiome during advanced dental caries in children, revealing novel taxa and co-occurrences with host molecules.</title>
        <authorList>
            <person name="Baker J.L."/>
            <person name="Morton J.T."/>
            <person name="Dinis M."/>
            <person name="Alvarez R."/>
            <person name="Tran N.C."/>
            <person name="Knight R."/>
            <person name="Edlund A."/>
        </authorList>
    </citation>
    <scope>NUCLEOTIDE SEQUENCE</scope>
    <source>
        <strain evidence="2">JCVI_23_bin.22</strain>
    </source>
</reference>
<organism evidence="2 3">
    <name type="scientific">Streptococcus intermedius</name>
    <dbReference type="NCBI Taxonomy" id="1338"/>
    <lineage>
        <taxon>Bacteria</taxon>
        <taxon>Bacillati</taxon>
        <taxon>Bacillota</taxon>
        <taxon>Bacilli</taxon>
        <taxon>Lactobacillales</taxon>
        <taxon>Streptococcaceae</taxon>
        <taxon>Streptococcus</taxon>
        <taxon>Streptococcus anginosus group</taxon>
    </lineage>
</organism>
<accession>A0A930WGK9</accession>
<proteinExistence type="predicted"/>
<keyword evidence="1" id="KW-0812">Transmembrane</keyword>
<keyword evidence="1" id="KW-0472">Membrane</keyword>
<feature type="transmembrane region" description="Helical" evidence="1">
    <location>
        <begin position="62"/>
        <end position="84"/>
    </location>
</feature>
<evidence type="ECO:0000256" key="1">
    <source>
        <dbReference type="SAM" id="Phobius"/>
    </source>
</evidence>
<dbReference type="EMBL" id="JABZYP010000065">
    <property type="protein sequence ID" value="MBF1713887.1"/>
    <property type="molecule type" value="Genomic_DNA"/>
</dbReference>
<comment type="caution">
    <text evidence="2">The sequence shown here is derived from an EMBL/GenBank/DDBJ whole genome shotgun (WGS) entry which is preliminary data.</text>
</comment>